<keyword evidence="2" id="KW-1185">Reference proteome</keyword>
<evidence type="ECO:0000313" key="2">
    <source>
        <dbReference type="Proteomes" id="UP001168528"/>
    </source>
</evidence>
<protein>
    <submittedName>
        <fullName evidence="1">Uncharacterized protein</fullName>
    </submittedName>
</protein>
<proteinExistence type="predicted"/>
<dbReference type="Proteomes" id="UP001168528">
    <property type="component" value="Unassembled WGS sequence"/>
</dbReference>
<name>A0ABT8RGR0_9BACT</name>
<gene>
    <name evidence="1" type="ORF">Q0590_33785</name>
</gene>
<sequence>MYHQTKKNIRVLAEKYHYTIQYDREVVRLEGGSNKIEVEPTNKGRLTIKYSASKGTERLEIPNDEIYDVLIELFRRKEADELHQKEGDLITLDLYRQEEGTIVDQWLKQLKEEISTKGITHKEIGGNRIEAEYYKGLLILTDDLVFYLSNVIELEK</sequence>
<reference evidence="1" key="1">
    <citation type="submission" date="2023-07" db="EMBL/GenBank/DDBJ databases">
        <title>The genome sequence of Rhodocytophaga aerolata KACC 12507.</title>
        <authorList>
            <person name="Zhang X."/>
        </authorList>
    </citation>
    <scope>NUCLEOTIDE SEQUENCE</scope>
    <source>
        <strain evidence="1">KACC 12507</strain>
    </source>
</reference>
<accession>A0ABT8RGR0</accession>
<comment type="caution">
    <text evidence="1">The sequence shown here is derived from an EMBL/GenBank/DDBJ whole genome shotgun (WGS) entry which is preliminary data.</text>
</comment>
<dbReference type="RefSeq" id="WP_302042094.1">
    <property type="nucleotide sequence ID" value="NZ_JAUKPO010000051.1"/>
</dbReference>
<dbReference type="EMBL" id="JAUKPO010000051">
    <property type="protein sequence ID" value="MDO1451295.1"/>
    <property type="molecule type" value="Genomic_DNA"/>
</dbReference>
<organism evidence="1 2">
    <name type="scientific">Rhodocytophaga aerolata</name>
    <dbReference type="NCBI Taxonomy" id="455078"/>
    <lineage>
        <taxon>Bacteria</taxon>
        <taxon>Pseudomonadati</taxon>
        <taxon>Bacteroidota</taxon>
        <taxon>Cytophagia</taxon>
        <taxon>Cytophagales</taxon>
        <taxon>Rhodocytophagaceae</taxon>
        <taxon>Rhodocytophaga</taxon>
    </lineage>
</organism>
<evidence type="ECO:0000313" key="1">
    <source>
        <dbReference type="EMBL" id="MDO1451295.1"/>
    </source>
</evidence>